<evidence type="ECO:0000256" key="9">
    <source>
        <dbReference type="ARBA" id="ARBA00022771"/>
    </source>
</evidence>
<evidence type="ECO:0000256" key="16">
    <source>
        <dbReference type="SAM" id="Phobius"/>
    </source>
</evidence>
<evidence type="ECO:0000256" key="15">
    <source>
        <dbReference type="PROSITE-ProRule" id="PRU00175"/>
    </source>
</evidence>
<dbReference type="PROSITE" id="PS50089">
    <property type="entry name" value="ZF_RING_2"/>
    <property type="match status" value="1"/>
</dbReference>
<protein>
    <recommendedName>
        <fullName evidence="4">RING-type E3 ubiquitin transferase</fullName>
        <ecNumber evidence="4">2.3.2.27</ecNumber>
    </recommendedName>
</protein>
<reference evidence="18 19" key="1">
    <citation type="journal article" date="2019" name="Nat. Plants">
        <title>Genome sequencing of Musa balbisiana reveals subgenome evolution and function divergence in polyploid bananas.</title>
        <authorList>
            <person name="Yao X."/>
        </authorList>
    </citation>
    <scope>NUCLEOTIDE SEQUENCE [LARGE SCALE GENOMIC DNA]</scope>
    <source>
        <strain evidence="19">cv. DH-PKW</strain>
        <tissue evidence="18">Leaves</tissue>
    </source>
</reference>
<evidence type="ECO:0000256" key="6">
    <source>
        <dbReference type="ARBA" id="ARBA00022692"/>
    </source>
</evidence>
<dbReference type="Gene3D" id="3.30.40.10">
    <property type="entry name" value="Zinc/RING finger domain, C3HC4 (zinc finger)"/>
    <property type="match status" value="1"/>
</dbReference>
<dbReference type="PANTHER" id="PTHR46539:SF1">
    <property type="entry name" value="E3 UBIQUITIN-PROTEIN LIGASE ATL42"/>
    <property type="match status" value="1"/>
</dbReference>
<keyword evidence="6 16" id="KW-0812">Transmembrane</keyword>
<evidence type="ECO:0000256" key="3">
    <source>
        <dbReference type="ARBA" id="ARBA00004906"/>
    </source>
</evidence>
<evidence type="ECO:0000256" key="8">
    <source>
        <dbReference type="ARBA" id="ARBA00022729"/>
    </source>
</evidence>
<evidence type="ECO:0000256" key="4">
    <source>
        <dbReference type="ARBA" id="ARBA00012483"/>
    </source>
</evidence>
<dbReference type="AlphaFoldDB" id="A0A4S8IR74"/>
<dbReference type="SUPFAM" id="SSF57850">
    <property type="entry name" value="RING/U-box"/>
    <property type="match status" value="1"/>
</dbReference>
<keyword evidence="12 16" id="KW-1133">Transmembrane helix</keyword>
<evidence type="ECO:0000313" key="19">
    <source>
        <dbReference type="Proteomes" id="UP000317650"/>
    </source>
</evidence>
<keyword evidence="8" id="KW-0732">Signal</keyword>
<evidence type="ECO:0000313" key="18">
    <source>
        <dbReference type="EMBL" id="THU51101.1"/>
    </source>
</evidence>
<dbReference type="EMBL" id="PYDT01000009">
    <property type="protein sequence ID" value="THU51101.1"/>
    <property type="molecule type" value="Genomic_DNA"/>
</dbReference>
<keyword evidence="19" id="KW-1185">Reference proteome</keyword>
<comment type="pathway">
    <text evidence="3">Protein modification; protein ubiquitination.</text>
</comment>
<accession>A0A4S8IR74</accession>
<keyword evidence="7" id="KW-0479">Metal-binding</keyword>
<sequence length="556" mass="62163">MPTLDPTLSFPLAHATPPLAMPFNTCDVSFICFFFSAAVVAAQQTDTDTWTPSNVAVSFRPSVGIVIGIFTFMFSLTLLLLVYAKFCRSAATAAPEPDSLGADAAGHGRLILPQHRFSGIDKTVIESLPFFSFSSLRGVRDGLECSVCLSRFDDADVLRLLPKCKHAFHVGCVDRWLEAHSSCPLCRCKVEAEDAALFKYSTSSRFLFPSDRLETSGRDLELFVERQPNDDGDPRGFSRFGIGSSFRKTDKVTEDNKDQDLPMLEEGANGGRFFHKFKHKIIVSDVVFKSRWSDVNSSDLIALNSEMLSGKTLADVYWNVEPIGAARISGGSSEGKASVDEKVLKIKEEMEKKRLLEIKASQLNKSCSTALPSMSSNSAHDANPNNTNSRALISSGNRTMSEITNLSRFRQVKDPGSIGTTDENEDEKVRRLWLPIAKRTVQWFAGREKRSPLRLGDTKRCQEQSFLNQWWPAGVMDEICFVVRYNRGSNPPSPRDVDTALFFPILILHQFFIIYNVTKERNSAHLWLMRKRGSPELRAQTSTRSMATKMVFMNSN</sequence>
<comment type="similarity">
    <text evidence="14">Belongs to the RING-type zinc finger family. ATL subfamily.</text>
</comment>
<evidence type="ECO:0000256" key="11">
    <source>
        <dbReference type="ARBA" id="ARBA00022833"/>
    </source>
</evidence>
<comment type="catalytic activity">
    <reaction evidence="1">
        <text>S-ubiquitinyl-[E2 ubiquitin-conjugating enzyme]-L-cysteine + [acceptor protein]-L-lysine = [E2 ubiquitin-conjugating enzyme]-L-cysteine + N(6)-ubiquitinyl-[acceptor protein]-L-lysine.</text>
        <dbReference type="EC" id="2.3.2.27"/>
    </reaction>
</comment>
<gene>
    <name evidence="18" type="ORF">C4D60_Mb06t27490</name>
</gene>
<evidence type="ECO:0000256" key="14">
    <source>
        <dbReference type="ARBA" id="ARBA00024209"/>
    </source>
</evidence>
<keyword evidence="9 15" id="KW-0863">Zinc-finger</keyword>
<evidence type="ECO:0000256" key="10">
    <source>
        <dbReference type="ARBA" id="ARBA00022786"/>
    </source>
</evidence>
<dbReference type="SMART" id="SM00184">
    <property type="entry name" value="RING"/>
    <property type="match status" value="1"/>
</dbReference>
<dbReference type="EC" id="2.3.2.27" evidence="4"/>
<dbReference type="Pfam" id="PF13639">
    <property type="entry name" value="zf-RING_2"/>
    <property type="match status" value="1"/>
</dbReference>
<comment type="caution">
    <text evidence="18">The sequence shown here is derived from an EMBL/GenBank/DDBJ whole genome shotgun (WGS) entry which is preliminary data.</text>
</comment>
<dbReference type="GO" id="GO:0016020">
    <property type="term" value="C:membrane"/>
    <property type="evidence" value="ECO:0007669"/>
    <property type="project" value="UniProtKB-SubCell"/>
</dbReference>
<keyword evidence="11" id="KW-0862">Zinc</keyword>
<evidence type="ECO:0000256" key="5">
    <source>
        <dbReference type="ARBA" id="ARBA00022679"/>
    </source>
</evidence>
<dbReference type="Proteomes" id="UP000317650">
    <property type="component" value="Chromosome 6"/>
</dbReference>
<feature type="transmembrane region" description="Helical" evidence="16">
    <location>
        <begin position="20"/>
        <end position="42"/>
    </location>
</feature>
<dbReference type="PANTHER" id="PTHR46539">
    <property type="entry name" value="E3 UBIQUITIN-PROTEIN LIGASE ATL42"/>
    <property type="match status" value="1"/>
</dbReference>
<proteinExistence type="inferred from homology"/>
<dbReference type="InterPro" id="IPR001841">
    <property type="entry name" value="Znf_RING"/>
</dbReference>
<evidence type="ECO:0000256" key="1">
    <source>
        <dbReference type="ARBA" id="ARBA00000900"/>
    </source>
</evidence>
<dbReference type="GO" id="GO:0061630">
    <property type="term" value="F:ubiquitin protein ligase activity"/>
    <property type="evidence" value="ECO:0007669"/>
    <property type="project" value="UniProtKB-EC"/>
</dbReference>
<keyword evidence="5" id="KW-0808">Transferase</keyword>
<dbReference type="CDD" id="cd16461">
    <property type="entry name" value="RING-H2_EL5-like"/>
    <property type="match status" value="1"/>
</dbReference>
<evidence type="ECO:0000256" key="7">
    <source>
        <dbReference type="ARBA" id="ARBA00022723"/>
    </source>
</evidence>
<dbReference type="GO" id="GO:0008270">
    <property type="term" value="F:zinc ion binding"/>
    <property type="evidence" value="ECO:0007669"/>
    <property type="project" value="UniProtKB-KW"/>
</dbReference>
<feature type="domain" description="RING-type" evidence="17">
    <location>
        <begin position="145"/>
        <end position="187"/>
    </location>
</feature>
<dbReference type="InterPro" id="IPR013083">
    <property type="entry name" value="Znf_RING/FYVE/PHD"/>
</dbReference>
<evidence type="ECO:0000259" key="17">
    <source>
        <dbReference type="PROSITE" id="PS50089"/>
    </source>
</evidence>
<dbReference type="STRING" id="52838.A0A4S8IR74"/>
<keyword evidence="13 16" id="KW-0472">Membrane</keyword>
<evidence type="ECO:0000256" key="12">
    <source>
        <dbReference type="ARBA" id="ARBA00022989"/>
    </source>
</evidence>
<name>A0A4S8IR74_MUSBA</name>
<evidence type="ECO:0000256" key="2">
    <source>
        <dbReference type="ARBA" id="ARBA00004167"/>
    </source>
</evidence>
<evidence type="ECO:0000256" key="13">
    <source>
        <dbReference type="ARBA" id="ARBA00023136"/>
    </source>
</evidence>
<keyword evidence="10" id="KW-0833">Ubl conjugation pathway</keyword>
<dbReference type="FunFam" id="3.30.40.10:FF:000285">
    <property type="entry name" value="RING-H2 finger protein ATL43"/>
    <property type="match status" value="1"/>
</dbReference>
<organism evidence="18 19">
    <name type="scientific">Musa balbisiana</name>
    <name type="common">Banana</name>
    <dbReference type="NCBI Taxonomy" id="52838"/>
    <lineage>
        <taxon>Eukaryota</taxon>
        <taxon>Viridiplantae</taxon>
        <taxon>Streptophyta</taxon>
        <taxon>Embryophyta</taxon>
        <taxon>Tracheophyta</taxon>
        <taxon>Spermatophyta</taxon>
        <taxon>Magnoliopsida</taxon>
        <taxon>Liliopsida</taxon>
        <taxon>Zingiberales</taxon>
        <taxon>Musaceae</taxon>
        <taxon>Musa</taxon>
    </lineage>
</organism>
<feature type="transmembrane region" description="Helical" evidence="16">
    <location>
        <begin position="63"/>
        <end position="84"/>
    </location>
</feature>
<comment type="subcellular location">
    <subcellularLocation>
        <location evidence="2">Membrane</location>
        <topology evidence="2">Single-pass membrane protein</topology>
    </subcellularLocation>
</comment>